<name>A0A3S4YR08_9NEIS</name>
<gene>
    <name evidence="1" type="ORF">NCTC12227_01069</name>
</gene>
<reference evidence="1 2" key="1">
    <citation type="submission" date="2018-12" db="EMBL/GenBank/DDBJ databases">
        <authorList>
            <consortium name="Pathogen Informatics"/>
        </authorList>
    </citation>
    <scope>NUCLEOTIDE SEQUENCE [LARGE SCALE GENOMIC DNA]</scope>
    <source>
        <strain evidence="1 2">NCTC12227</strain>
    </source>
</reference>
<protein>
    <submittedName>
        <fullName evidence="1">Uncharacterized protein</fullName>
    </submittedName>
</protein>
<keyword evidence="2" id="KW-1185">Reference proteome</keyword>
<sequence>MDLLHLKSFKRLQNNIAPINKFGMITNAVAWFPTLGFYAEAGFTAHTTKYFVQHTYPSNVL</sequence>
<accession>A0A3S4YR08</accession>
<evidence type="ECO:0000313" key="2">
    <source>
        <dbReference type="Proteomes" id="UP000268229"/>
    </source>
</evidence>
<dbReference type="Proteomes" id="UP000268229">
    <property type="component" value="Chromosome"/>
</dbReference>
<dbReference type="AlphaFoldDB" id="A0A3S4YR08"/>
<proteinExistence type="predicted"/>
<dbReference type="EMBL" id="LR134516">
    <property type="protein sequence ID" value="VEJ21339.1"/>
    <property type="molecule type" value="Genomic_DNA"/>
</dbReference>
<evidence type="ECO:0000313" key="1">
    <source>
        <dbReference type="EMBL" id="VEJ21339.1"/>
    </source>
</evidence>
<dbReference type="KEGG" id="nani:NCTC12227_01069"/>
<organism evidence="1 2">
    <name type="scientific">Neisseria animaloris</name>
    <dbReference type="NCBI Taxonomy" id="326522"/>
    <lineage>
        <taxon>Bacteria</taxon>
        <taxon>Pseudomonadati</taxon>
        <taxon>Pseudomonadota</taxon>
        <taxon>Betaproteobacteria</taxon>
        <taxon>Neisseriales</taxon>
        <taxon>Neisseriaceae</taxon>
        <taxon>Neisseria</taxon>
    </lineage>
</organism>